<organism evidence="1">
    <name type="scientific">Anopheles atroparvus</name>
    <name type="common">European mosquito</name>
    <dbReference type="NCBI Taxonomy" id="41427"/>
    <lineage>
        <taxon>Eukaryota</taxon>
        <taxon>Metazoa</taxon>
        <taxon>Ecdysozoa</taxon>
        <taxon>Arthropoda</taxon>
        <taxon>Hexapoda</taxon>
        <taxon>Insecta</taxon>
        <taxon>Pterygota</taxon>
        <taxon>Neoptera</taxon>
        <taxon>Endopterygota</taxon>
        <taxon>Diptera</taxon>
        <taxon>Nematocera</taxon>
        <taxon>Culicoidea</taxon>
        <taxon>Culicidae</taxon>
        <taxon>Anophelinae</taxon>
        <taxon>Anopheles</taxon>
    </lineage>
</organism>
<evidence type="ECO:0000313" key="1">
    <source>
        <dbReference type="EnsemblMetazoa" id="AATE007275-PA.1"/>
    </source>
</evidence>
<reference evidence="1" key="1">
    <citation type="submission" date="2022-08" db="UniProtKB">
        <authorList>
            <consortium name="EnsemblMetazoa"/>
        </authorList>
    </citation>
    <scope>IDENTIFICATION</scope>
    <source>
        <strain evidence="1">EBRO</strain>
    </source>
</reference>
<proteinExistence type="predicted"/>
<dbReference type="VEuPathDB" id="VectorBase:AATE007275"/>
<dbReference type="EnsemblMetazoa" id="AATE007275-RA">
    <property type="protein sequence ID" value="AATE007275-PA.1"/>
    <property type="gene ID" value="AATE007275"/>
</dbReference>
<protein>
    <submittedName>
        <fullName evidence="1">Uncharacterized protein</fullName>
    </submittedName>
</protein>
<accession>A0A182IXB2</accession>
<dbReference type="AlphaFoldDB" id="A0A182IXB2"/>
<name>A0A182IXB2_ANOAO</name>
<sequence>MGVWANALAGCRHYPIGQDAGPSAVSKCTNLSLPLAKSGDVSTGSPNVNGDARSSTAFGWLRSARSGLSRGMAKSTQPDGVQSQDILLSGASRQPISSSSSASFGDDGRCDESSRGLLLAAWAFCLNGLPTGTRCASTAQPSNGSIGTLIMDEHQRTSRANGICTARTSAKLHQQPAPPPSSNILFSACFTATVTVERFFLRPIDRTVPFRRHQLAAPGTGFLTGKLRRWSSSVGSVTTSCWGVAGGVLSKHSTNGGQQEAAPASATVSPANGVFDAFRSDRSAPPLPATATVPSVLEGNGDDGAGGGVLWSLSLGMVSPADVSSPSSLSGIIIGFISAAIPDLGFCRESRVDVAAQMSPPGCLRSARSIKVDIDLYAAEHACNEK</sequence>